<evidence type="ECO:0000259" key="1">
    <source>
        <dbReference type="Pfam" id="PF03372"/>
    </source>
</evidence>
<name>A0A6J6S0X3_9ZZZZ</name>
<gene>
    <name evidence="2" type="ORF">UFOPK2782_00162</name>
</gene>
<dbReference type="Pfam" id="PF03372">
    <property type="entry name" value="Exo_endo_phos"/>
    <property type="match status" value="1"/>
</dbReference>
<dbReference type="SUPFAM" id="SSF56219">
    <property type="entry name" value="DNase I-like"/>
    <property type="match status" value="1"/>
</dbReference>
<reference evidence="2" key="1">
    <citation type="submission" date="2020-05" db="EMBL/GenBank/DDBJ databases">
        <authorList>
            <person name="Chiriac C."/>
            <person name="Salcher M."/>
            <person name="Ghai R."/>
            <person name="Kavagutti S V."/>
        </authorList>
    </citation>
    <scope>NUCLEOTIDE SEQUENCE</scope>
</reference>
<evidence type="ECO:0000313" key="2">
    <source>
        <dbReference type="EMBL" id="CAB4728580.1"/>
    </source>
</evidence>
<feature type="domain" description="Endonuclease/exonuclease/phosphatase" evidence="1">
    <location>
        <begin position="5"/>
        <end position="263"/>
    </location>
</feature>
<dbReference type="AlphaFoldDB" id="A0A6J6S0X3"/>
<protein>
    <submittedName>
        <fullName evidence="2">Unannotated protein</fullName>
    </submittedName>
</protein>
<dbReference type="GO" id="GO:0003824">
    <property type="term" value="F:catalytic activity"/>
    <property type="evidence" value="ECO:0007669"/>
    <property type="project" value="InterPro"/>
</dbReference>
<sequence>MRITSWNLLHGQGARNFRDIANTLDVGNSDFVIGVQEVDAYQDRSDQVFQVADLASELGAKYFAFVRCVIGTPGFKWRKVRKDEAVLITNTGPINSGEKSDNPPSYGIGLITNIPVIKWEVLTLGKSAIGLPLAFPDASGGPDVRPKLRFIYVKDEPRYAVAAQLENGFTVVNMHLSFVPFVNIFQLWRVKRWLVKMPGKHILLGDLNLPFDLPIKFSKWKSLVTMASYPTWQPKIQFDYILSDKNTIAAVRPIYLRSDISDHLPVTIEIN</sequence>
<organism evidence="2">
    <name type="scientific">freshwater metagenome</name>
    <dbReference type="NCBI Taxonomy" id="449393"/>
    <lineage>
        <taxon>unclassified sequences</taxon>
        <taxon>metagenomes</taxon>
        <taxon>ecological metagenomes</taxon>
    </lineage>
</organism>
<dbReference type="Gene3D" id="3.60.10.10">
    <property type="entry name" value="Endonuclease/exonuclease/phosphatase"/>
    <property type="match status" value="1"/>
</dbReference>
<dbReference type="InterPro" id="IPR036691">
    <property type="entry name" value="Endo/exonu/phosph_ase_sf"/>
</dbReference>
<accession>A0A6J6S0X3</accession>
<proteinExistence type="predicted"/>
<dbReference type="EMBL" id="CAEZYS010000010">
    <property type="protein sequence ID" value="CAB4728580.1"/>
    <property type="molecule type" value="Genomic_DNA"/>
</dbReference>
<dbReference type="InterPro" id="IPR005135">
    <property type="entry name" value="Endo/exonuclease/phosphatase"/>
</dbReference>